<keyword evidence="1" id="KW-0675">Receptor</keyword>
<dbReference type="AlphaFoldDB" id="A0A076PY01"/>
<accession>A0A076PY01</accession>
<dbReference type="Proteomes" id="UP000028782">
    <property type="component" value="Chromosome"/>
</dbReference>
<reference evidence="1 2" key="1">
    <citation type="journal article" date="2014" name="Genome Announc.">
        <title>Complete Genome Sequence of Polychlorinated Biphenyl Degrader Comamonas testosteroni TK102 (NBRC 109938).</title>
        <authorList>
            <person name="Fukuda K."/>
            <person name="Hosoyama A."/>
            <person name="Tsuchikane K."/>
            <person name="Ohji S."/>
            <person name="Yamazoe A."/>
            <person name="Fujita N."/>
            <person name="Shintani M."/>
            <person name="Kimbara K."/>
        </authorList>
    </citation>
    <scope>NUCLEOTIDE SEQUENCE [LARGE SCALE GENOMIC DNA]</scope>
    <source>
        <strain evidence="1">TK102</strain>
    </source>
</reference>
<dbReference type="HOGENOM" id="CLU_098648_0_0_4"/>
<organism evidence="1 2">
    <name type="scientific">Comamonas testosteroni TK102</name>
    <dbReference type="NCBI Taxonomy" id="1392005"/>
    <lineage>
        <taxon>Bacteria</taxon>
        <taxon>Pseudomonadati</taxon>
        <taxon>Pseudomonadota</taxon>
        <taxon>Betaproteobacteria</taxon>
        <taxon>Burkholderiales</taxon>
        <taxon>Comamonadaceae</taxon>
        <taxon>Comamonas</taxon>
    </lineage>
</organism>
<evidence type="ECO:0000313" key="2">
    <source>
        <dbReference type="Proteomes" id="UP000028782"/>
    </source>
</evidence>
<protein>
    <submittedName>
        <fullName evidence="1">Outer membrane receptor protein, mostly Fe transport</fullName>
    </submittedName>
</protein>
<name>A0A076PY01_COMTE</name>
<dbReference type="EMBL" id="CP006704">
    <property type="protein sequence ID" value="AIJ48297.1"/>
    <property type="molecule type" value="Genomic_DNA"/>
</dbReference>
<sequence>MRIPQFLSTIDTEYGKPFEGGFYGGLININSTIYAIVWAPKSTQIKEKIDVEKANAFDPADSSSNTIALADAGSPLAKAALAANINGYNDWLIPARDVLELGYRMLKPSRNRNYANYFDGVNHNSLPEGKHYSDSFPAQTIAPDFLDGGSESFDLAWYWSSSLHSGGVAFCQHFEDGYQSHYHSVSAVGLARFVRLAQVPVQALTTTPIDAQSINLHH</sequence>
<gene>
    <name evidence="1" type="ORF">O987_21022</name>
</gene>
<proteinExistence type="predicted"/>
<dbReference type="RefSeq" id="WP_144244953.1">
    <property type="nucleotide sequence ID" value="NZ_CP006704.1"/>
</dbReference>
<evidence type="ECO:0000313" key="1">
    <source>
        <dbReference type="EMBL" id="AIJ48297.1"/>
    </source>
</evidence>
<dbReference type="KEGG" id="ctes:O987_21022"/>